<comment type="caution">
    <text evidence="5">The sequence shown here is derived from an EMBL/GenBank/DDBJ whole genome shotgun (WGS) entry which is preliminary data.</text>
</comment>
<dbReference type="SUPFAM" id="SSF52540">
    <property type="entry name" value="P-loop containing nucleoside triphosphate hydrolases"/>
    <property type="match status" value="1"/>
</dbReference>
<keyword evidence="1" id="KW-0813">Transport</keyword>
<dbReference type="InterPro" id="IPR032823">
    <property type="entry name" value="BCA_ABC_TP_C"/>
</dbReference>
<dbReference type="InterPro" id="IPR003593">
    <property type="entry name" value="AAA+_ATPase"/>
</dbReference>
<dbReference type="Pfam" id="PF00005">
    <property type="entry name" value="ABC_tran"/>
    <property type="match status" value="1"/>
</dbReference>
<dbReference type="RefSeq" id="WP_393991890.1">
    <property type="nucleotide sequence ID" value="NZ_JBAFVH010000003.1"/>
</dbReference>
<gene>
    <name evidence="5" type="ORF">V5F32_07350</name>
</gene>
<reference evidence="5 6" key="1">
    <citation type="submission" date="2024-02" db="EMBL/GenBank/DDBJ databases">
        <title>Expansion and revision of Xanthobacter and proposal of Roseixanthobacter gen. nov.</title>
        <authorList>
            <person name="Soltysiak M.P.M."/>
            <person name="Jalihal A."/>
            <person name="Ory A."/>
            <person name="Chrisophersen C."/>
            <person name="Lee A.D."/>
            <person name="Boulton J."/>
            <person name="Springer M."/>
        </authorList>
    </citation>
    <scope>NUCLEOTIDE SEQUENCE [LARGE SCALE GENOMIC DNA]</scope>
    <source>
        <strain evidence="5 6">23A</strain>
    </source>
</reference>
<dbReference type="InterPro" id="IPR003439">
    <property type="entry name" value="ABC_transporter-like_ATP-bd"/>
</dbReference>
<dbReference type="CDD" id="cd03219">
    <property type="entry name" value="ABC_Mj1267_LivG_branched"/>
    <property type="match status" value="1"/>
</dbReference>
<protein>
    <submittedName>
        <fullName evidence="5">ABC transporter ATP-binding protein</fullName>
    </submittedName>
</protein>
<evidence type="ECO:0000313" key="6">
    <source>
        <dbReference type="Proteomes" id="UP001604002"/>
    </source>
</evidence>
<evidence type="ECO:0000256" key="3">
    <source>
        <dbReference type="ARBA" id="ARBA00022840"/>
    </source>
</evidence>
<dbReference type="Proteomes" id="UP001604002">
    <property type="component" value="Unassembled WGS sequence"/>
</dbReference>
<dbReference type="PROSITE" id="PS50893">
    <property type="entry name" value="ABC_TRANSPORTER_2"/>
    <property type="match status" value="1"/>
</dbReference>
<dbReference type="PANTHER" id="PTHR45772">
    <property type="entry name" value="CONSERVED COMPONENT OF ABC TRANSPORTER FOR NATURAL AMINO ACIDS-RELATED"/>
    <property type="match status" value="1"/>
</dbReference>
<name>A0ABW6ZW64_9HYPH</name>
<accession>A0ABW6ZW64</accession>
<dbReference type="Pfam" id="PF12399">
    <property type="entry name" value="BCA_ABC_TP_C"/>
    <property type="match status" value="1"/>
</dbReference>
<keyword evidence="2" id="KW-0547">Nucleotide-binding</keyword>
<evidence type="ECO:0000256" key="1">
    <source>
        <dbReference type="ARBA" id="ARBA00022448"/>
    </source>
</evidence>
<dbReference type="PANTHER" id="PTHR45772:SF9">
    <property type="entry name" value="CONSERVED COMPONENT OF ABC TRANSPORTER FOR NATURAL AMINO ACIDS"/>
    <property type="match status" value="1"/>
</dbReference>
<dbReference type="Gene3D" id="3.40.50.300">
    <property type="entry name" value="P-loop containing nucleotide triphosphate hydrolases"/>
    <property type="match status" value="1"/>
</dbReference>
<dbReference type="InterPro" id="IPR027417">
    <property type="entry name" value="P-loop_NTPase"/>
</dbReference>
<evidence type="ECO:0000259" key="4">
    <source>
        <dbReference type="PROSITE" id="PS50893"/>
    </source>
</evidence>
<dbReference type="EMBL" id="JBAFVH010000003">
    <property type="protein sequence ID" value="MFG1371973.1"/>
    <property type="molecule type" value="Genomic_DNA"/>
</dbReference>
<evidence type="ECO:0000313" key="5">
    <source>
        <dbReference type="EMBL" id="MFG1371973.1"/>
    </source>
</evidence>
<keyword evidence="3 5" id="KW-0067">ATP-binding</keyword>
<evidence type="ECO:0000256" key="2">
    <source>
        <dbReference type="ARBA" id="ARBA00022741"/>
    </source>
</evidence>
<dbReference type="GO" id="GO:0005524">
    <property type="term" value="F:ATP binding"/>
    <property type="evidence" value="ECO:0007669"/>
    <property type="project" value="UniProtKB-KW"/>
</dbReference>
<dbReference type="SMART" id="SM00382">
    <property type="entry name" value="AAA"/>
    <property type="match status" value="1"/>
</dbReference>
<feature type="domain" description="ABC transporter" evidence="4">
    <location>
        <begin position="8"/>
        <end position="254"/>
    </location>
</feature>
<dbReference type="InterPro" id="IPR051120">
    <property type="entry name" value="ABC_AA/LPS_Transport"/>
</dbReference>
<proteinExistence type="predicted"/>
<sequence length="254" mass="27156">MSPDPAFFAVDGVARSFGGFQVLADVSLAIGQGEVVGLLGPNGSGKTTLFNIATGFLPPSAGAVRFCGRDISRLSVQERSRLGVVRTFQTPKVFEGLTVRDNVALGFYRQMRAGMVESLFGAPRARREVADARAASEPLLARFGLKPLADTAAARLTAGQRRNLEVARALAGAPRLLMLDEPSTGLTRDEAMALADMLLDLSAEGMTLFVVSHDMEFLRIVGRAHVLSFGRIIATGTMAEIQADPQVRQIYFGS</sequence>
<organism evidence="5 6">
    <name type="scientific">Xanthobacter oligotrophicus</name>
    <dbReference type="NCBI Taxonomy" id="2607286"/>
    <lineage>
        <taxon>Bacteria</taxon>
        <taxon>Pseudomonadati</taxon>
        <taxon>Pseudomonadota</taxon>
        <taxon>Alphaproteobacteria</taxon>
        <taxon>Hyphomicrobiales</taxon>
        <taxon>Xanthobacteraceae</taxon>
        <taxon>Xanthobacter</taxon>
    </lineage>
</organism>
<keyword evidence="6" id="KW-1185">Reference proteome</keyword>